<comment type="caution">
    <text evidence="2">The sequence shown here is derived from an EMBL/GenBank/DDBJ whole genome shotgun (WGS) entry which is preliminary data.</text>
</comment>
<evidence type="ECO:0000313" key="3">
    <source>
        <dbReference type="Proteomes" id="UP000051950"/>
    </source>
</evidence>
<gene>
    <name evidence="2" type="ORF">ASU31_10470</name>
</gene>
<feature type="transmembrane region" description="Helical" evidence="1">
    <location>
        <begin position="23"/>
        <end position="42"/>
    </location>
</feature>
<reference evidence="2 3" key="1">
    <citation type="submission" date="2015-11" db="EMBL/GenBank/DDBJ databases">
        <title>Sequence of Pedobacter ginsenosidimutans.</title>
        <authorList>
            <person name="Carson E."/>
            <person name="Keyser V."/>
            <person name="Newman J."/>
            <person name="Miller J."/>
        </authorList>
    </citation>
    <scope>NUCLEOTIDE SEQUENCE [LARGE SCALE GENOMIC DNA]</scope>
    <source>
        <strain evidence="2 3">KACC 14530</strain>
    </source>
</reference>
<organism evidence="2 3">
    <name type="scientific">Pedobacter ginsenosidimutans</name>
    <dbReference type="NCBI Taxonomy" id="687842"/>
    <lineage>
        <taxon>Bacteria</taxon>
        <taxon>Pseudomonadati</taxon>
        <taxon>Bacteroidota</taxon>
        <taxon>Sphingobacteriia</taxon>
        <taxon>Sphingobacteriales</taxon>
        <taxon>Sphingobacteriaceae</taxon>
        <taxon>Pedobacter</taxon>
    </lineage>
</organism>
<dbReference type="EMBL" id="LMZQ01000006">
    <property type="protein sequence ID" value="KRT15926.1"/>
    <property type="molecule type" value="Genomic_DNA"/>
</dbReference>
<sequence>MTVAPKPAGVTVQTGPLNTKLQIGSFVLAVPVLIHISLNLNLQKSPRRFEAEDRDEPIIDPQIANPKAIVLILIIYFY</sequence>
<name>A0A0T5VPY7_9SPHI</name>
<dbReference type="STRING" id="687842.ASU31_10470"/>
<dbReference type="AlphaFoldDB" id="A0A0T5VPY7"/>
<keyword evidence="1" id="KW-1133">Transmembrane helix</keyword>
<keyword evidence="1" id="KW-0812">Transmembrane</keyword>
<accession>A0A0T5VPY7</accession>
<evidence type="ECO:0000313" key="2">
    <source>
        <dbReference type="EMBL" id="KRT15926.1"/>
    </source>
</evidence>
<evidence type="ECO:0000256" key="1">
    <source>
        <dbReference type="SAM" id="Phobius"/>
    </source>
</evidence>
<keyword evidence="3" id="KW-1185">Reference proteome</keyword>
<protein>
    <submittedName>
        <fullName evidence="2">Uncharacterized protein</fullName>
    </submittedName>
</protein>
<proteinExistence type="predicted"/>
<keyword evidence="1" id="KW-0472">Membrane</keyword>
<dbReference type="Proteomes" id="UP000051950">
    <property type="component" value="Unassembled WGS sequence"/>
</dbReference>